<feature type="domain" description="DUF1595" evidence="7">
    <location>
        <begin position="393"/>
        <end position="453"/>
    </location>
</feature>
<protein>
    <submittedName>
        <fullName evidence="9">DUF1592 domain-containing protein</fullName>
    </submittedName>
</protein>
<dbReference type="Proteomes" id="UP000676565">
    <property type="component" value="Unassembled WGS sequence"/>
</dbReference>
<keyword evidence="1" id="KW-0732">Signal</keyword>
<name>A0ABS5C5B6_9BACT</name>
<feature type="domain" description="DUF1592" evidence="5">
    <location>
        <begin position="465"/>
        <end position="592"/>
    </location>
</feature>
<dbReference type="InterPro" id="IPR031768">
    <property type="entry name" value="CBM60_xylan-bd"/>
</dbReference>
<dbReference type="Pfam" id="PF07637">
    <property type="entry name" value="PSD5"/>
    <property type="match status" value="1"/>
</dbReference>
<keyword evidence="10" id="KW-1185">Reference proteome</keyword>
<evidence type="ECO:0000259" key="4">
    <source>
        <dbReference type="Pfam" id="PF07627"/>
    </source>
</evidence>
<dbReference type="Pfam" id="PF07631">
    <property type="entry name" value="PSD4"/>
    <property type="match status" value="1"/>
</dbReference>
<evidence type="ECO:0000259" key="8">
    <source>
        <dbReference type="Pfam" id="PF16841"/>
    </source>
</evidence>
<dbReference type="Pfam" id="PF07624">
    <property type="entry name" value="PSD2"/>
    <property type="match status" value="1"/>
</dbReference>
<evidence type="ECO:0000259" key="7">
    <source>
        <dbReference type="Pfam" id="PF07637"/>
    </source>
</evidence>
<feature type="domain" description="DUF1588" evidence="4">
    <location>
        <begin position="610"/>
        <end position="707"/>
    </location>
</feature>
<gene>
    <name evidence="9" type="ORF">J8F10_36915</name>
</gene>
<evidence type="ECO:0000313" key="10">
    <source>
        <dbReference type="Proteomes" id="UP000676565"/>
    </source>
</evidence>
<sequence length="802" mass="88714">MALRSVLFALVGMTATASTAVWALAFNDKPTSAAARVPVADGAESSVRAEPVPAPAEDPTFKTKVLPFIQKYCLDCHKGEKAKGGLALESYTSEAQARKDRKNWSAMQHVIASGEMPPAASKKPQPTKDEKEFILNWIENSLTKVDCSPSTPKDPGRVTIRRLNRAEYNNTIRDLCGVDFKPAEEFPSDDVGYGFDNIGDVLSFQPILLEKYLAAAEKIVTTAVNIPEAAKSGKQGFGAQNILVIPRSAKTADPANKITFKSEGSGFLEKFNFPAEGEYVIRFKAWGTKVGDAFPQATVRVDGKDVKALTVDAEQGKSQVYEVRGKFPAGEKRVAVAFTNAFEDKENKKFREMGLERIEIEGPFNAVPPPEPASVKLLLVARPTSSADARAAAEKVLTNFARRAYRRPATPNEVARLVQLFEIATKQGEAFDKALRLPMKAVLVSPHFLYRIEDDPKNPTDVRTINDFEFATRLSYFLWSSMPDEALFELAAQGELRKPGTLEAQVKRMLKDPKARALSENFAGQWLQLRNLKTLTPDKGYYPGWDDALRNAMIKEAETFFEFVVQNDRPILDFLDADYTFVNDKLAKHYGITDVKGSEFRKVKLPDTRRGGIITMASTLTVTSNPTRTSPVKRGKWILENILNTPPPPPAPDVPELPPTGQLKGTLRQQMEQHRADPKCAVCHNKLDPLGFGLENFDGIGGWRTQDNKKDIDSTGELPGGLKFNGPADLRKVLLGKADQFRNCFAEKLLTFGLGRGLEYYDKCAIDDIVKASKTEGDKFSALVLAVVKSDPFQKRKGKRTE</sequence>
<evidence type="ECO:0000256" key="1">
    <source>
        <dbReference type="SAM" id="SignalP"/>
    </source>
</evidence>
<dbReference type="Pfam" id="PF07627">
    <property type="entry name" value="PSCyt3"/>
    <property type="match status" value="1"/>
</dbReference>
<evidence type="ECO:0000259" key="5">
    <source>
        <dbReference type="Pfam" id="PF07631"/>
    </source>
</evidence>
<feature type="domain" description="Carbohydrate binding module xylan-binding" evidence="8">
    <location>
        <begin position="281"/>
        <end position="366"/>
    </location>
</feature>
<evidence type="ECO:0000259" key="6">
    <source>
        <dbReference type="Pfam" id="PF07635"/>
    </source>
</evidence>
<dbReference type="RefSeq" id="WP_210663267.1">
    <property type="nucleotide sequence ID" value="NZ_JAGKQQ010000002.1"/>
</dbReference>
<feature type="domain" description="DUF1587" evidence="3">
    <location>
        <begin position="161"/>
        <end position="224"/>
    </location>
</feature>
<feature type="signal peptide" evidence="1">
    <location>
        <begin position="1"/>
        <end position="23"/>
    </location>
</feature>
<evidence type="ECO:0000259" key="2">
    <source>
        <dbReference type="Pfam" id="PF07624"/>
    </source>
</evidence>
<dbReference type="Pfam" id="PF16841">
    <property type="entry name" value="CBM60"/>
    <property type="match status" value="1"/>
</dbReference>
<dbReference type="InterPro" id="IPR011429">
    <property type="entry name" value="Cyt_c_Planctomycete-type"/>
</dbReference>
<dbReference type="InterPro" id="IPR013043">
    <property type="entry name" value="DUF1595"/>
</dbReference>
<dbReference type="Pfam" id="PF07635">
    <property type="entry name" value="PSCyt1"/>
    <property type="match status" value="1"/>
</dbReference>
<dbReference type="InterPro" id="IPR013042">
    <property type="entry name" value="DUF1592"/>
</dbReference>
<dbReference type="InterPro" id="IPR013036">
    <property type="entry name" value="DUF1587"/>
</dbReference>
<organism evidence="9 10">
    <name type="scientific">Gemmata palustris</name>
    <dbReference type="NCBI Taxonomy" id="2822762"/>
    <lineage>
        <taxon>Bacteria</taxon>
        <taxon>Pseudomonadati</taxon>
        <taxon>Planctomycetota</taxon>
        <taxon>Planctomycetia</taxon>
        <taxon>Gemmatales</taxon>
        <taxon>Gemmataceae</taxon>
        <taxon>Gemmata</taxon>
    </lineage>
</organism>
<feature type="domain" description="DUF1585" evidence="2">
    <location>
        <begin position="721"/>
        <end position="793"/>
    </location>
</feature>
<dbReference type="InterPro" id="IPR011478">
    <property type="entry name" value="DUF1585"/>
</dbReference>
<evidence type="ECO:0000259" key="3">
    <source>
        <dbReference type="Pfam" id="PF07626"/>
    </source>
</evidence>
<dbReference type="Pfam" id="PF07626">
    <property type="entry name" value="PSD3"/>
    <property type="match status" value="1"/>
</dbReference>
<feature type="domain" description="Cytochrome C Planctomycete-type" evidence="6">
    <location>
        <begin position="73"/>
        <end position="119"/>
    </location>
</feature>
<comment type="caution">
    <text evidence="9">The sequence shown here is derived from an EMBL/GenBank/DDBJ whole genome shotgun (WGS) entry which is preliminary data.</text>
</comment>
<evidence type="ECO:0000313" key="9">
    <source>
        <dbReference type="EMBL" id="MBP3960837.1"/>
    </source>
</evidence>
<proteinExistence type="predicted"/>
<feature type="chain" id="PRO_5046858377" evidence="1">
    <location>
        <begin position="24"/>
        <end position="802"/>
    </location>
</feature>
<accession>A0ABS5C5B6</accession>
<reference evidence="9 10" key="1">
    <citation type="submission" date="2021-04" db="EMBL/GenBank/DDBJ databases">
        <authorList>
            <person name="Ivanova A."/>
        </authorList>
    </citation>
    <scope>NUCLEOTIDE SEQUENCE [LARGE SCALE GENOMIC DNA]</scope>
    <source>
        <strain evidence="9 10">G18</strain>
    </source>
</reference>
<dbReference type="InterPro" id="IPR013039">
    <property type="entry name" value="DUF1588"/>
</dbReference>
<dbReference type="EMBL" id="JAGKQQ010000002">
    <property type="protein sequence ID" value="MBP3960837.1"/>
    <property type="molecule type" value="Genomic_DNA"/>
</dbReference>